<dbReference type="EnsemblMetazoa" id="Aqu2.1.20878_001">
    <property type="protein sequence ID" value="Aqu2.1.20878_001"/>
    <property type="gene ID" value="Aqu2.1.20878"/>
</dbReference>
<name>A0A1X7U0H2_AMPQE</name>
<proteinExistence type="predicted"/>
<reference evidence="1" key="1">
    <citation type="submission" date="2017-05" db="UniProtKB">
        <authorList>
            <consortium name="EnsemblMetazoa"/>
        </authorList>
    </citation>
    <scope>IDENTIFICATION</scope>
</reference>
<evidence type="ECO:0000313" key="1">
    <source>
        <dbReference type="EnsemblMetazoa" id="Aqu2.1.20878_001"/>
    </source>
</evidence>
<dbReference type="InParanoid" id="A0A1X7U0H2"/>
<organism evidence="1">
    <name type="scientific">Amphimedon queenslandica</name>
    <name type="common">Sponge</name>
    <dbReference type="NCBI Taxonomy" id="400682"/>
    <lineage>
        <taxon>Eukaryota</taxon>
        <taxon>Metazoa</taxon>
        <taxon>Porifera</taxon>
        <taxon>Demospongiae</taxon>
        <taxon>Heteroscleromorpha</taxon>
        <taxon>Haplosclerida</taxon>
        <taxon>Niphatidae</taxon>
        <taxon>Amphimedon</taxon>
    </lineage>
</organism>
<dbReference type="AlphaFoldDB" id="A0A1X7U0H2"/>
<sequence>MSRKRQHFESLSYTKKDGYNAKFHAAIEFLSPMKKSTTGNEYYPGKVTDGESSFKIAGFDSKSCTKLSAISAAKSPVHLTNYEVKKSNYNDILEVIVRPTTEI</sequence>
<protein>
    <submittedName>
        <fullName evidence="1">Uncharacterized protein</fullName>
    </submittedName>
</protein>
<accession>A0A1X7U0H2</accession>